<feature type="transmembrane region" description="Helical" evidence="1">
    <location>
        <begin position="86"/>
        <end position="110"/>
    </location>
</feature>
<keyword evidence="1" id="KW-1133">Transmembrane helix</keyword>
<keyword evidence="1" id="KW-0472">Membrane</keyword>
<accession>A0AAD6Z7P8</accession>
<feature type="transmembrane region" description="Helical" evidence="1">
    <location>
        <begin position="7"/>
        <end position="25"/>
    </location>
</feature>
<gene>
    <name evidence="2" type="ORF">DFH08DRAFT_456668</name>
</gene>
<reference evidence="2" key="1">
    <citation type="submission" date="2023-03" db="EMBL/GenBank/DDBJ databases">
        <title>Massive genome expansion in bonnet fungi (Mycena s.s.) driven by repeated elements and novel gene families across ecological guilds.</title>
        <authorList>
            <consortium name="Lawrence Berkeley National Laboratory"/>
            <person name="Harder C.B."/>
            <person name="Miyauchi S."/>
            <person name="Viragh M."/>
            <person name="Kuo A."/>
            <person name="Thoen E."/>
            <person name="Andreopoulos B."/>
            <person name="Lu D."/>
            <person name="Skrede I."/>
            <person name="Drula E."/>
            <person name="Henrissat B."/>
            <person name="Morin E."/>
            <person name="Kohler A."/>
            <person name="Barry K."/>
            <person name="LaButti K."/>
            <person name="Morin E."/>
            <person name="Salamov A."/>
            <person name="Lipzen A."/>
            <person name="Mereny Z."/>
            <person name="Hegedus B."/>
            <person name="Baldrian P."/>
            <person name="Stursova M."/>
            <person name="Weitz H."/>
            <person name="Taylor A."/>
            <person name="Grigoriev I.V."/>
            <person name="Nagy L.G."/>
            <person name="Martin F."/>
            <person name="Kauserud H."/>
        </authorList>
    </citation>
    <scope>NUCLEOTIDE SEQUENCE</scope>
    <source>
        <strain evidence="2">CBHHK002</strain>
    </source>
</reference>
<proteinExistence type="predicted"/>
<dbReference type="EMBL" id="JARIHO010000078">
    <property type="protein sequence ID" value="KAJ7310592.1"/>
    <property type="molecule type" value="Genomic_DNA"/>
</dbReference>
<keyword evidence="1" id="KW-0812">Transmembrane</keyword>
<sequence>MEPFRACLYVQVFLLCSFTTVWYSRLDSPGAAPSDPTLRWIILELKPTFAVAWLFVAVFLLCKLTYLNSPPRYGAIAPVEVSRLSLYTRAGSFIVLCGLLCNAGLASFALFKHGVTWVQQGDTLENVMSFIAFFLHGLVNCVGVSVVLCALHYGVRYILKICRGPEILDADADVVNLEKGVEEI</sequence>
<name>A0AAD6Z7P8_9AGAR</name>
<protein>
    <submittedName>
        <fullName evidence="2">Uncharacterized protein</fullName>
    </submittedName>
</protein>
<dbReference type="Proteomes" id="UP001218218">
    <property type="component" value="Unassembled WGS sequence"/>
</dbReference>
<evidence type="ECO:0000313" key="2">
    <source>
        <dbReference type="EMBL" id="KAJ7310592.1"/>
    </source>
</evidence>
<feature type="transmembrane region" description="Helical" evidence="1">
    <location>
        <begin position="45"/>
        <end position="66"/>
    </location>
</feature>
<organism evidence="2 3">
    <name type="scientific">Mycena albidolilacea</name>
    <dbReference type="NCBI Taxonomy" id="1033008"/>
    <lineage>
        <taxon>Eukaryota</taxon>
        <taxon>Fungi</taxon>
        <taxon>Dikarya</taxon>
        <taxon>Basidiomycota</taxon>
        <taxon>Agaricomycotina</taxon>
        <taxon>Agaricomycetes</taxon>
        <taxon>Agaricomycetidae</taxon>
        <taxon>Agaricales</taxon>
        <taxon>Marasmiineae</taxon>
        <taxon>Mycenaceae</taxon>
        <taxon>Mycena</taxon>
    </lineage>
</organism>
<feature type="transmembrane region" description="Helical" evidence="1">
    <location>
        <begin position="130"/>
        <end position="153"/>
    </location>
</feature>
<evidence type="ECO:0000313" key="3">
    <source>
        <dbReference type="Proteomes" id="UP001218218"/>
    </source>
</evidence>
<dbReference type="AlphaFoldDB" id="A0AAD6Z7P8"/>
<comment type="caution">
    <text evidence="2">The sequence shown here is derived from an EMBL/GenBank/DDBJ whole genome shotgun (WGS) entry which is preliminary data.</text>
</comment>
<keyword evidence="3" id="KW-1185">Reference proteome</keyword>
<evidence type="ECO:0000256" key="1">
    <source>
        <dbReference type="SAM" id="Phobius"/>
    </source>
</evidence>